<protein>
    <recommendedName>
        <fullName evidence="2">F-box domain-containing protein</fullName>
    </recommendedName>
</protein>
<dbReference type="AlphaFoldDB" id="A0A3L6SH34"/>
<dbReference type="InterPro" id="IPR001810">
    <property type="entry name" value="F-box_dom"/>
</dbReference>
<dbReference type="OrthoDB" id="694043at2759"/>
<dbReference type="EMBL" id="PQIB02000004">
    <property type="protein sequence ID" value="RLN21889.1"/>
    <property type="molecule type" value="Genomic_DNA"/>
</dbReference>
<dbReference type="STRING" id="4540.A0A3L6SH34"/>
<dbReference type="Proteomes" id="UP000275267">
    <property type="component" value="Unassembled WGS sequence"/>
</dbReference>
<feature type="compositionally biased region" description="Low complexity" evidence="1">
    <location>
        <begin position="103"/>
        <end position="137"/>
    </location>
</feature>
<gene>
    <name evidence="3" type="ORF">C2845_PM07G14970</name>
</gene>
<dbReference type="PANTHER" id="PTHR33207">
    <property type="entry name" value="F-BOX DOMAIN CONTAINING PROTEIN-RELATED"/>
    <property type="match status" value="1"/>
</dbReference>
<accession>A0A3L6SH34</accession>
<evidence type="ECO:0000256" key="1">
    <source>
        <dbReference type="SAM" id="MobiDB-lite"/>
    </source>
</evidence>
<proteinExistence type="predicted"/>
<evidence type="ECO:0000313" key="4">
    <source>
        <dbReference type="Proteomes" id="UP000275267"/>
    </source>
</evidence>
<feature type="region of interest" description="Disordered" evidence="1">
    <location>
        <begin position="101"/>
        <end position="137"/>
    </location>
</feature>
<evidence type="ECO:0000259" key="2">
    <source>
        <dbReference type="Pfam" id="PF12937"/>
    </source>
</evidence>
<organism evidence="3 4">
    <name type="scientific">Panicum miliaceum</name>
    <name type="common">Proso millet</name>
    <name type="synonym">Broomcorn millet</name>
    <dbReference type="NCBI Taxonomy" id="4540"/>
    <lineage>
        <taxon>Eukaryota</taxon>
        <taxon>Viridiplantae</taxon>
        <taxon>Streptophyta</taxon>
        <taxon>Embryophyta</taxon>
        <taxon>Tracheophyta</taxon>
        <taxon>Spermatophyta</taxon>
        <taxon>Magnoliopsida</taxon>
        <taxon>Liliopsida</taxon>
        <taxon>Poales</taxon>
        <taxon>Poaceae</taxon>
        <taxon>PACMAD clade</taxon>
        <taxon>Panicoideae</taxon>
        <taxon>Panicodae</taxon>
        <taxon>Paniceae</taxon>
        <taxon>Panicinae</taxon>
        <taxon>Panicum</taxon>
        <taxon>Panicum sect. Panicum</taxon>
    </lineage>
</organism>
<sequence>MAGGRQRQRRRKARRGPPIHKLSDDLVLEIFLRLPSLATLVRAALACRAWRRVVASSPAFRGRFRALHPSPLLGLFIEAPAPAQIPNTPAFPDFAPATGTWLPPSAAATSSSPPSRMAPAKSPAGTPSTAPAATSSC</sequence>
<dbReference type="SUPFAM" id="SSF81383">
    <property type="entry name" value="F-box domain"/>
    <property type="match status" value="1"/>
</dbReference>
<evidence type="ECO:0000313" key="3">
    <source>
        <dbReference type="EMBL" id="RLN21889.1"/>
    </source>
</evidence>
<reference evidence="4" key="1">
    <citation type="journal article" date="2019" name="Nat. Commun.">
        <title>The genome of broomcorn millet.</title>
        <authorList>
            <person name="Zou C."/>
            <person name="Miki D."/>
            <person name="Li D."/>
            <person name="Tang Q."/>
            <person name="Xiao L."/>
            <person name="Rajput S."/>
            <person name="Deng P."/>
            <person name="Jia W."/>
            <person name="Huang R."/>
            <person name="Zhang M."/>
            <person name="Sun Y."/>
            <person name="Hu J."/>
            <person name="Fu X."/>
            <person name="Schnable P.S."/>
            <person name="Li F."/>
            <person name="Zhang H."/>
            <person name="Feng B."/>
            <person name="Zhu X."/>
            <person name="Liu R."/>
            <person name="Schnable J.C."/>
            <person name="Zhu J.-K."/>
            <person name="Zhang H."/>
        </authorList>
    </citation>
    <scope>NUCLEOTIDE SEQUENCE [LARGE SCALE GENOMIC DNA]</scope>
</reference>
<name>A0A3L6SH34_PANMI</name>
<dbReference type="Gene3D" id="1.20.1280.50">
    <property type="match status" value="1"/>
</dbReference>
<dbReference type="InterPro" id="IPR036047">
    <property type="entry name" value="F-box-like_dom_sf"/>
</dbReference>
<dbReference type="Pfam" id="PF12937">
    <property type="entry name" value="F-box-like"/>
    <property type="match status" value="1"/>
</dbReference>
<comment type="caution">
    <text evidence="3">The sequence shown here is derived from an EMBL/GenBank/DDBJ whole genome shotgun (WGS) entry which is preliminary data.</text>
</comment>
<feature type="domain" description="F-box" evidence="2">
    <location>
        <begin position="24"/>
        <end position="56"/>
    </location>
</feature>
<keyword evidence="4" id="KW-1185">Reference proteome</keyword>